<dbReference type="OrthoDB" id="148351at2"/>
<feature type="transmembrane region" description="Helical" evidence="1">
    <location>
        <begin position="84"/>
        <end position="102"/>
    </location>
</feature>
<feature type="transmembrane region" description="Helical" evidence="1">
    <location>
        <begin position="217"/>
        <end position="237"/>
    </location>
</feature>
<feature type="transmembrane region" description="Helical" evidence="1">
    <location>
        <begin position="133"/>
        <end position="148"/>
    </location>
</feature>
<organism evidence="3 4">
    <name type="scientific">Marinomonas foliarum</name>
    <dbReference type="NCBI Taxonomy" id="491950"/>
    <lineage>
        <taxon>Bacteria</taxon>
        <taxon>Pseudomonadati</taxon>
        <taxon>Pseudomonadota</taxon>
        <taxon>Gammaproteobacteria</taxon>
        <taxon>Oceanospirillales</taxon>
        <taxon>Oceanospirillaceae</taxon>
        <taxon>Marinomonas</taxon>
    </lineage>
</organism>
<dbReference type="InterPro" id="IPR000620">
    <property type="entry name" value="EamA_dom"/>
</dbReference>
<feature type="domain" description="EamA" evidence="2">
    <location>
        <begin position="163"/>
        <end position="285"/>
    </location>
</feature>
<keyword evidence="1" id="KW-0812">Transmembrane</keyword>
<sequence>MNPSNKEVGSNLVGKGVLLCLAAMLVFASQDAVTKILVQDMSVAQVVLVRYWVFALFAIVWVSRTSTIRHALRSVRPKLQVLRSILSIAEIAIFNLALRYLGLAESHSLMAAFPLMAIALAAPILGERVSMKSWLAVCVGFAGTLIILRPGLDVFKPESLIPLTAALCFACYHIVTRQVSSAGDGFHTNILYMALIGFVCATLFGVTAWRAPSMQEWMLLAVISIMSVAAQLLLVKALEYAPASVLQPFNYSLLVFATIIGFLVFSELPDRWTIVGAGIVIASGLYVIYLQRTRE</sequence>
<reference evidence="3 4" key="1">
    <citation type="submission" date="2018-07" db="EMBL/GenBank/DDBJ databases">
        <title>Genomic Encyclopedia of Type Strains, Phase III (KMG-III): the genomes of soil and plant-associated and newly described type strains.</title>
        <authorList>
            <person name="Whitman W."/>
        </authorList>
    </citation>
    <scope>NUCLEOTIDE SEQUENCE [LARGE SCALE GENOMIC DNA]</scope>
    <source>
        <strain evidence="3 4">CECT 7731</strain>
    </source>
</reference>
<proteinExistence type="predicted"/>
<feature type="transmembrane region" description="Helical" evidence="1">
    <location>
        <begin position="191"/>
        <end position="211"/>
    </location>
</feature>
<evidence type="ECO:0000313" key="4">
    <source>
        <dbReference type="Proteomes" id="UP000253506"/>
    </source>
</evidence>
<feature type="transmembrane region" description="Helical" evidence="1">
    <location>
        <begin position="272"/>
        <end position="290"/>
    </location>
</feature>
<dbReference type="InterPro" id="IPR037185">
    <property type="entry name" value="EmrE-like"/>
</dbReference>
<keyword evidence="1" id="KW-0472">Membrane</keyword>
<feature type="transmembrane region" description="Helical" evidence="1">
    <location>
        <begin position="249"/>
        <end position="266"/>
    </location>
</feature>
<gene>
    <name evidence="3" type="ORF">DFP77_11532</name>
</gene>
<dbReference type="Pfam" id="PF00892">
    <property type="entry name" value="EamA"/>
    <property type="match status" value="2"/>
</dbReference>
<feature type="transmembrane region" description="Helical" evidence="1">
    <location>
        <begin position="12"/>
        <end position="30"/>
    </location>
</feature>
<keyword evidence="1" id="KW-1133">Transmembrane helix</keyword>
<dbReference type="EMBL" id="QPJQ01000015">
    <property type="protein sequence ID" value="RCX02199.1"/>
    <property type="molecule type" value="Genomic_DNA"/>
</dbReference>
<dbReference type="AlphaFoldDB" id="A0A368ZZ65"/>
<comment type="caution">
    <text evidence="3">The sequence shown here is derived from an EMBL/GenBank/DDBJ whole genome shotgun (WGS) entry which is preliminary data.</text>
</comment>
<dbReference type="SUPFAM" id="SSF103481">
    <property type="entry name" value="Multidrug resistance efflux transporter EmrE"/>
    <property type="match status" value="2"/>
</dbReference>
<protein>
    <submittedName>
        <fullName evidence="3">Drug/metabolite transporter (DMT)-like permease</fullName>
    </submittedName>
</protein>
<dbReference type="PANTHER" id="PTHR22911">
    <property type="entry name" value="ACYL-MALONYL CONDENSING ENZYME-RELATED"/>
    <property type="match status" value="1"/>
</dbReference>
<dbReference type="PANTHER" id="PTHR22911:SF103">
    <property type="entry name" value="BLR2811 PROTEIN"/>
    <property type="match status" value="1"/>
</dbReference>
<feature type="transmembrane region" description="Helical" evidence="1">
    <location>
        <begin position="108"/>
        <end position="126"/>
    </location>
</feature>
<accession>A0A368ZZ65</accession>
<dbReference type="RefSeq" id="WP_114412071.1">
    <property type="nucleotide sequence ID" value="NZ_QPJQ01000015.1"/>
</dbReference>
<evidence type="ECO:0000256" key="1">
    <source>
        <dbReference type="SAM" id="Phobius"/>
    </source>
</evidence>
<evidence type="ECO:0000313" key="3">
    <source>
        <dbReference type="EMBL" id="RCX02199.1"/>
    </source>
</evidence>
<dbReference type="GO" id="GO:0016020">
    <property type="term" value="C:membrane"/>
    <property type="evidence" value="ECO:0007669"/>
    <property type="project" value="InterPro"/>
</dbReference>
<feature type="transmembrane region" description="Helical" evidence="1">
    <location>
        <begin position="42"/>
        <end position="63"/>
    </location>
</feature>
<evidence type="ECO:0000259" key="2">
    <source>
        <dbReference type="Pfam" id="PF00892"/>
    </source>
</evidence>
<feature type="domain" description="EamA" evidence="2">
    <location>
        <begin position="15"/>
        <end position="148"/>
    </location>
</feature>
<feature type="transmembrane region" description="Helical" evidence="1">
    <location>
        <begin position="160"/>
        <end position="179"/>
    </location>
</feature>
<name>A0A368ZZ65_9GAMM</name>
<dbReference type="Proteomes" id="UP000253506">
    <property type="component" value="Unassembled WGS sequence"/>
</dbReference>